<dbReference type="Pfam" id="PF03734">
    <property type="entry name" value="YkuD"/>
    <property type="match status" value="1"/>
</dbReference>
<dbReference type="UniPathway" id="UPA00219"/>
<evidence type="ECO:0000256" key="8">
    <source>
        <dbReference type="ARBA" id="ARBA00023316"/>
    </source>
</evidence>
<protein>
    <submittedName>
        <fullName evidence="11">L,D-transpeptidase</fullName>
    </submittedName>
</protein>
<evidence type="ECO:0000256" key="6">
    <source>
        <dbReference type="ARBA" id="ARBA00022960"/>
    </source>
</evidence>
<dbReference type="GO" id="GO:0071555">
    <property type="term" value="P:cell wall organization"/>
    <property type="evidence" value="ECO:0007669"/>
    <property type="project" value="UniProtKB-UniRule"/>
</dbReference>
<evidence type="ECO:0000256" key="3">
    <source>
        <dbReference type="ARBA" id="ARBA00022676"/>
    </source>
</evidence>
<dbReference type="GO" id="GO:0018104">
    <property type="term" value="P:peptidoglycan-protein cross-linking"/>
    <property type="evidence" value="ECO:0007669"/>
    <property type="project" value="TreeGrafter"/>
</dbReference>
<feature type="domain" description="L,D-TPase catalytic" evidence="10">
    <location>
        <begin position="68"/>
        <end position="195"/>
    </location>
</feature>
<comment type="similarity">
    <text evidence="2">Belongs to the YkuD family.</text>
</comment>
<evidence type="ECO:0000313" key="12">
    <source>
        <dbReference type="Proteomes" id="UP000673975"/>
    </source>
</evidence>
<evidence type="ECO:0000256" key="2">
    <source>
        <dbReference type="ARBA" id="ARBA00005992"/>
    </source>
</evidence>
<dbReference type="InterPro" id="IPR050979">
    <property type="entry name" value="LD-transpeptidase"/>
</dbReference>
<comment type="pathway">
    <text evidence="1 9">Cell wall biogenesis; peptidoglycan biosynthesis.</text>
</comment>
<keyword evidence="7 9" id="KW-0573">Peptidoglycan synthesis</keyword>
<dbReference type="InterPro" id="IPR038063">
    <property type="entry name" value="Transpep_catalytic_dom"/>
</dbReference>
<evidence type="ECO:0000256" key="4">
    <source>
        <dbReference type="ARBA" id="ARBA00022679"/>
    </source>
</evidence>
<dbReference type="CDD" id="cd16913">
    <property type="entry name" value="YkuD_like"/>
    <property type="match status" value="1"/>
</dbReference>
<dbReference type="GO" id="GO:0016757">
    <property type="term" value="F:glycosyltransferase activity"/>
    <property type="evidence" value="ECO:0007669"/>
    <property type="project" value="UniProtKB-KW"/>
</dbReference>
<dbReference type="Gene3D" id="2.40.440.10">
    <property type="entry name" value="L,D-transpeptidase catalytic domain-like"/>
    <property type="match status" value="1"/>
</dbReference>
<dbReference type="GO" id="GO:0008360">
    <property type="term" value="P:regulation of cell shape"/>
    <property type="evidence" value="ECO:0007669"/>
    <property type="project" value="UniProtKB-UniRule"/>
</dbReference>
<keyword evidence="12" id="KW-1185">Reference proteome</keyword>
<proteinExistence type="inferred from homology"/>
<dbReference type="GO" id="GO:0005576">
    <property type="term" value="C:extracellular region"/>
    <property type="evidence" value="ECO:0007669"/>
    <property type="project" value="TreeGrafter"/>
</dbReference>
<dbReference type="InterPro" id="IPR005490">
    <property type="entry name" value="LD_TPept_cat_dom"/>
</dbReference>
<comment type="caution">
    <text evidence="11">The sequence shown here is derived from an EMBL/GenBank/DDBJ whole genome shotgun (WGS) entry which is preliminary data.</text>
</comment>
<dbReference type="Proteomes" id="UP000673975">
    <property type="component" value="Unassembled WGS sequence"/>
</dbReference>
<dbReference type="PANTHER" id="PTHR30582">
    <property type="entry name" value="L,D-TRANSPEPTIDASE"/>
    <property type="match status" value="1"/>
</dbReference>
<keyword evidence="6 9" id="KW-0133">Cell shape</keyword>
<keyword evidence="8 9" id="KW-0961">Cell wall biogenesis/degradation</keyword>
<dbReference type="EMBL" id="JAFIDN010000001">
    <property type="protein sequence ID" value="MBP3191274.1"/>
    <property type="molecule type" value="Genomic_DNA"/>
</dbReference>
<accession>A0A8J7UVK8</accession>
<evidence type="ECO:0000259" key="10">
    <source>
        <dbReference type="PROSITE" id="PS52029"/>
    </source>
</evidence>
<dbReference type="RefSeq" id="WP_210509604.1">
    <property type="nucleotide sequence ID" value="NZ_JAFIDN010000001.1"/>
</dbReference>
<keyword evidence="3" id="KW-0328">Glycosyltransferase</keyword>
<keyword evidence="4" id="KW-0808">Transferase</keyword>
<dbReference type="SUPFAM" id="SSF141523">
    <property type="entry name" value="L,D-transpeptidase catalytic domain-like"/>
    <property type="match status" value="1"/>
</dbReference>
<organism evidence="11 12">
    <name type="scientific">Natronogracilivirga saccharolytica</name>
    <dbReference type="NCBI Taxonomy" id="2812953"/>
    <lineage>
        <taxon>Bacteria</taxon>
        <taxon>Pseudomonadati</taxon>
        <taxon>Balneolota</taxon>
        <taxon>Balneolia</taxon>
        <taxon>Balneolales</taxon>
        <taxon>Cyclonatronaceae</taxon>
        <taxon>Natronogracilivirga</taxon>
    </lineage>
</organism>
<sequence length="224" mass="25536">MLSDPASGNAPLPGDSLKNTGVQGDHYFIADEADFFQRIDSMASIDSLMISDVPEFLKEPVIPVLKDMRLEVNIRTRELYVYDGSDRVATYPVAVGKPDWPTRTGNWSVYEVVWNPWWHPPDEEWAWYRAIMAPGDPDNPLGRAQLIYDAPRSIHGTIDPSSIGRAASHGSIRVTNEVAMKLARQIMESTGLQHDEDWYRDVQQNRSKNVRIRLSERIPIRVYQ</sequence>
<comment type="caution">
    <text evidence="9">Lacks conserved residue(s) required for the propagation of feature annotation.</text>
</comment>
<reference evidence="11" key="1">
    <citation type="submission" date="2021-02" db="EMBL/GenBank/DDBJ databases">
        <title>Natronogracilivirga saccharolytica gen. nov. sp. nov. a new anaerobic, haloalkiliphilic carbohydrate-fermenting bacterium from soda lake and proposing of Cyclonatronumiaceae fam. nov. in the phylum Balneolaeota.</title>
        <authorList>
            <person name="Zhilina T.N."/>
            <person name="Sorokin D.Y."/>
            <person name="Zavarzina D.G."/>
            <person name="Toshchakov S.V."/>
            <person name="Kublanov I.V."/>
        </authorList>
    </citation>
    <scope>NUCLEOTIDE SEQUENCE</scope>
    <source>
        <strain evidence="11">Z-1702</strain>
    </source>
</reference>
<evidence type="ECO:0000256" key="1">
    <source>
        <dbReference type="ARBA" id="ARBA00004752"/>
    </source>
</evidence>
<dbReference type="GO" id="GO:0071972">
    <property type="term" value="F:peptidoglycan L,D-transpeptidase activity"/>
    <property type="evidence" value="ECO:0007669"/>
    <property type="project" value="TreeGrafter"/>
</dbReference>
<gene>
    <name evidence="11" type="ORF">NATSA_01220</name>
</gene>
<name>A0A8J7UVK8_9BACT</name>
<evidence type="ECO:0000313" key="11">
    <source>
        <dbReference type="EMBL" id="MBP3191274.1"/>
    </source>
</evidence>
<dbReference type="PROSITE" id="PS52029">
    <property type="entry name" value="LD_TPASE"/>
    <property type="match status" value="1"/>
</dbReference>
<dbReference type="PANTHER" id="PTHR30582:SF24">
    <property type="entry name" value="L,D-TRANSPEPTIDASE ERFK_SRFK-RELATED"/>
    <property type="match status" value="1"/>
</dbReference>
<dbReference type="AlphaFoldDB" id="A0A8J7UVK8"/>
<evidence type="ECO:0000256" key="9">
    <source>
        <dbReference type="PROSITE-ProRule" id="PRU01373"/>
    </source>
</evidence>
<evidence type="ECO:0000256" key="7">
    <source>
        <dbReference type="ARBA" id="ARBA00022984"/>
    </source>
</evidence>
<keyword evidence="5" id="KW-0378">Hydrolase</keyword>
<evidence type="ECO:0000256" key="5">
    <source>
        <dbReference type="ARBA" id="ARBA00022801"/>
    </source>
</evidence>